<feature type="region of interest" description="Disordered" evidence="8">
    <location>
        <begin position="179"/>
        <end position="263"/>
    </location>
</feature>
<evidence type="ECO:0000256" key="1">
    <source>
        <dbReference type="ARBA" id="ARBA00004604"/>
    </source>
</evidence>
<keyword evidence="7" id="KW-0539">Nucleus</keyword>
<dbReference type="InterPro" id="IPR050786">
    <property type="entry name" value="EFG1_rRNA-proc"/>
</dbReference>
<gene>
    <name evidence="9" type="ORF">PLOB_00014555</name>
</gene>
<feature type="compositionally biased region" description="Basic residues" evidence="8">
    <location>
        <begin position="244"/>
        <end position="257"/>
    </location>
</feature>
<comment type="subcellular location">
    <subcellularLocation>
        <location evidence="1">Nucleus</location>
        <location evidence="1">Nucleolus</location>
    </subcellularLocation>
</comment>
<dbReference type="PANTHER" id="PTHR33911">
    <property type="entry name" value="RRNA-PROCESSING PROTEIN EFG1"/>
    <property type="match status" value="1"/>
</dbReference>
<keyword evidence="5" id="KW-0698">rRNA processing</keyword>
<name>A0ABN8R4W3_9CNID</name>
<dbReference type="InterPro" id="IPR019310">
    <property type="entry name" value="Efg1"/>
</dbReference>
<keyword evidence="6" id="KW-0175">Coiled coil</keyword>
<feature type="compositionally biased region" description="Basic and acidic residues" evidence="8">
    <location>
        <begin position="194"/>
        <end position="210"/>
    </location>
</feature>
<comment type="similarity">
    <text evidence="2">Belongs to the EFG1 family.</text>
</comment>
<evidence type="ECO:0000256" key="4">
    <source>
        <dbReference type="ARBA" id="ARBA00019827"/>
    </source>
</evidence>
<reference evidence="9 10" key="1">
    <citation type="submission" date="2022-05" db="EMBL/GenBank/DDBJ databases">
        <authorList>
            <consortium name="Genoscope - CEA"/>
            <person name="William W."/>
        </authorList>
    </citation>
    <scope>NUCLEOTIDE SEQUENCE [LARGE SCALE GENOMIC DNA]</scope>
</reference>
<protein>
    <recommendedName>
        <fullName evidence="3">rRNA-processing protein EFG1</fullName>
    </recommendedName>
    <alternativeName>
        <fullName evidence="4">rRNA-processing protein efg1</fullName>
    </alternativeName>
</protein>
<keyword evidence="10" id="KW-1185">Reference proteome</keyword>
<sequence length="263" mass="30775">MGPRKQGLNRSTGKAAQGGANKNKQPKSLKNKLRDVQRLLKKSDLPATVRVIQERMLEVLKETIKDKAKEDKEKIIIQRCKKVKFFEKRKLFRKYKTCLRELKECSENEERNALRKELEEIKLQWNYVIHFPQDVKYISLFPATSYTNVEVLQKQEQILKDISEKIAIGQFEDASETIGQMGKGFKQTTAGKPKSMEGKTKQVEQERKEESEDETPPKVNLDDDFFIDTSPSTEPPTFEEESRKKKKKTNKTRKRSQFKFEKK</sequence>
<dbReference type="Proteomes" id="UP001159405">
    <property type="component" value="Unassembled WGS sequence"/>
</dbReference>
<dbReference type="Pfam" id="PF10153">
    <property type="entry name" value="Efg1"/>
    <property type="match status" value="1"/>
</dbReference>
<evidence type="ECO:0000256" key="7">
    <source>
        <dbReference type="ARBA" id="ARBA00023242"/>
    </source>
</evidence>
<evidence type="ECO:0000313" key="10">
    <source>
        <dbReference type="Proteomes" id="UP001159405"/>
    </source>
</evidence>
<evidence type="ECO:0000256" key="2">
    <source>
        <dbReference type="ARBA" id="ARBA00006916"/>
    </source>
</evidence>
<dbReference type="PANTHER" id="PTHR33911:SF1">
    <property type="entry name" value="RRNA-PROCESSING PROTEIN EFG1"/>
    <property type="match status" value="1"/>
</dbReference>
<evidence type="ECO:0000313" key="9">
    <source>
        <dbReference type="EMBL" id="CAH3174070.1"/>
    </source>
</evidence>
<organism evidence="9 10">
    <name type="scientific">Porites lobata</name>
    <dbReference type="NCBI Taxonomy" id="104759"/>
    <lineage>
        <taxon>Eukaryota</taxon>
        <taxon>Metazoa</taxon>
        <taxon>Cnidaria</taxon>
        <taxon>Anthozoa</taxon>
        <taxon>Hexacorallia</taxon>
        <taxon>Scleractinia</taxon>
        <taxon>Fungiina</taxon>
        <taxon>Poritidae</taxon>
        <taxon>Porites</taxon>
    </lineage>
</organism>
<proteinExistence type="inferred from homology"/>
<dbReference type="EMBL" id="CALNXK010000187">
    <property type="protein sequence ID" value="CAH3174070.1"/>
    <property type="molecule type" value="Genomic_DNA"/>
</dbReference>
<feature type="compositionally biased region" description="Polar residues" evidence="8">
    <location>
        <begin position="8"/>
        <end position="23"/>
    </location>
</feature>
<evidence type="ECO:0000256" key="3">
    <source>
        <dbReference type="ARBA" id="ARBA00018689"/>
    </source>
</evidence>
<comment type="caution">
    <text evidence="9">The sequence shown here is derived from an EMBL/GenBank/DDBJ whole genome shotgun (WGS) entry which is preliminary data.</text>
</comment>
<feature type="region of interest" description="Disordered" evidence="8">
    <location>
        <begin position="1"/>
        <end position="33"/>
    </location>
</feature>
<evidence type="ECO:0000256" key="5">
    <source>
        <dbReference type="ARBA" id="ARBA00022552"/>
    </source>
</evidence>
<evidence type="ECO:0000256" key="8">
    <source>
        <dbReference type="SAM" id="MobiDB-lite"/>
    </source>
</evidence>
<evidence type="ECO:0000256" key="6">
    <source>
        <dbReference type="ARBA" id="ARBA00023054"/>
    </source>
</evidence>
<accession>A0ABN8R4W3</accession>